<protein>
    <submittedName>
        <fullName evidence="2">Uncharacterized protein</fullName>
    </submittedName>
</protein>
<comment type="caution">
    <text evidence="2">The sequence shown here is derived from an EMBL/GenBank/DDBJ whole genome shotgun (WGS) entry which is preliminary data.</text>
</comment>
<dbReference type="EMBL" id="JANPWB010000005">
    <property type="protein sequence ID" value="KAJ1190487.1"/>
    <property type="molecule type" value="Genomic_DNA"/>
</dbReference>
<proteinExistence type="predicted"/>
<feature type="compositionally biased region" description="Basic and acidic residues" evidence="1">
    <location>
        <begin position="14"/>
        <end position="24"/>
    </location>
</feature>
<organism evidence="2 3">
    <name type="scientific">Pleurodeles waltl</name>
    <name type="common">Iberian ribbed newt</name>
    <dbReference type="NCBI Taxonomy" id="8319"/>
    <lineage>
        <taxon>Eukaryota</taxon>
        <taxon>Metazoa</taxon>
        <taxon>Chordata</taxon>
        <taxon>Craniata</taxon>
        <taxon>Vertebrata</taxon>
        <taxon>Euteleostomi</taxon>
        <taxon>Amphibia</taxon>
        <taxon>Batrachia</taxon>
        <taxon>Caudata</taxon>
        <taxon>Salamandroidea</taxon>
        <taxon>Salamandridae</taxon>
        <taxon>Pleurodelinae</taxon>
        <taxon>Pleurodeles</taxon>
    </lineage>
</organism>
<gene>
    <name evidence="2" type="ORF">NDU88_007225</name>
</gene>
<evidence type="ECO:0000313" key="3">
    <source>
        <dbReference type="Proteomes" id="UP001066276"/>
    </source>
</evidence>
<evidence type="ECO:0000256" key="1">
    <source>
        <dbReference type="SAM" id="MobiDB-lite"/>
    </source>
</evidence>
<feature type="compositionally biased region" description="Polar residues" evidence="1">
    <location>
        <begin position="111"/>
        <end position="120"/>
    </location>
</feature>
<feature type="region of interest" description="Disordered" evidence="1">
    <location>
        <begin position="45"/>
        <end position="77"/>
    </location>
</feature>
<reference evidence="2" key="1">
    <citation type="journal article" date="2022" name="bioRxiv">
        <title>Sequencing and chromosome-scale assembly of the giantPleurodeles waltlgenome.</title>
        <authorList>
            <person name="Brown T."/>
            <person name="Elewa A."/>
            <person name="Iarovenko S."/>
            <person name="Subramanian E."/>
            <person name="Araus A.J."/>
            <person name="Petzold A."/>
            <person name="Susuki M."/>
            <person name="Suzuki K.-i.T."/>
            <person name="Hayashi T."/>
            <person name="Toyoda A."/>
            <person name="Oliveira C."/>
            <person name="Osipova E."/>
            <person name="Leigh N.D."/>
            <person name="Simon A."/>
            <person name="Yun M.H."/>
        </authorList>
    </citation>
    <scope>NUCLEOTIDE SEQUENCE</scope>
    <source>
        <strain evidence="2">20211129_DDA</strain>
        <tissue evidence="2">Liver</tissue>
    </source>
</reference>
<dbReference type="AlphaFoldDB" id="A0AAV7USB0"/>
<dbReference type="Proteomes" id="UP001066276">
    <property type="component" value="Chromosome 3_1"/>
</dbReference>
<keyword evidence="3" id="KW-1185">Reference proteome</keyword>
<evidence type="ECO:0000313" key="2">
    <source>
        <dbReference type="EMBL" id="KAJ1190487.1"/>
    </source>
</evidence>
<sequence>MAAATSKVRLIDSCRRPSASDRRSAVQMSPLLPPSWVPHLVASSALSGGVPRSEPPPGSAATRSYLPGSPGPFQLLSSGRIPRAAYQCRDLPRPGSATALVPPPAHAPGLSQGSSTSGLRQTPPPAPLSGRTFPQFQAGHKIKQFTCRHLRRTVIRTLTQVLAVWARPDVKD</sequence>
<feature type="region of interest" description="Disordered" evidence="1">
    <location>
        <begin position="14"/>
        <end position="33"/>
    </location>
</feature>
<accession>A0AAV7USB0</accession>
<name>A0AAV7USB0_PLEWA</name>
<feature type="region of interest" description="Disordered" evidence="1">
    <location>
        <begin position="89"/>
        <end position="133"/>
    </location>
</feature>